<evidence type="ECO:0000259" key="1">
    <source>
        <dbReference type="Pfam" id="PF14606"/>
    </source>
</evidence>
<dbReference type="RefSeq" id="WP_185693826.1">
    <property type="nucleotide sequence ID" value="NZ_JACHVA010000123.1"/>
</dbReference>
<name>A0A7X1B0F8_9BACT</name>
<reference evidence="2 3" key="1">
    <citation type="submission" date="2020-07" db="EMBL/GenBank/DDBJ databases">
        <authorList>
            <person name="Feng X."/>
        </authorList>
    </citation>
    <scope>NUCLEOTIDE SEQUENCE [LARGE SCALE GENOMIC DNA]</scope>
    <source>
        <strain evidence="2 3">JCM14086</strain>
    </source>
</reference>
<comment type="caution">
    <text evidence="2">The sequence shown here is derived from an EMBL/GenBank/DDBJ whole genome shotgun (WGS) entry which is preliminary data.</text>
</comment>
<protein>
    <recommendedName>
        <fullName evidence="1">SGNH hydrolase-type esterase domain-containing protein</fullName>
    </recommendedName>
</protein>
<dbReference type="Proteomes" id="UP000525652">
    <property type="component" value="Unassembled WGS sequence"/>
</dbReference>
<dbReference type="Pfam" id="PF14606">
    <property type="entry name" value="Lipase_GDSL_3"/>
    <property type="match status" value="1"/>
</dbReference>
<evidence type="ECO:0000313" key="3">
    <source>
        <dbReference type="Proteomes" id="UP000525652"/>
    </source>
</evidence>
<keyword evidence="3" id="KW-1185">Reference proteome</keyword>
<dbReference type="SUPFAM" id="SSF52266">
    <property type="entry name" value="SGNH hydrolase"/>
    <property type="match status" value="1"/>
</dbReference>
<dbReference type="InterPro" id="IPR013830">
    <property type="entry name" value="SGNH_hydro"/>
</dbReference>
<proteinExistence type="predicted"/>
<dbReference type="Gene3D" id="3.40.50.1110">
    <property type="entry name" value="SGNH hydrolase"/>
    <property type="match status" value="1"/>
</dbReference>
<sequence length="318" mass="35742">MKNLDLRSDVNWINAAELEEKPEGMLPLRFSRALIESFDNPSKRAVAAMQTSLVCELPLGVRKAEFVVNLLDSDGYGFVGECYIGPFKHLPNILFTKVGETYRFEVEIPAWIENETIRFHFPTHCTLAIQSIHVEGEKFSLPALSRKKRWVVHGDSITQGANCSTPSLAWPDMVARELDWDAVNLGIGGFGVFDPRVAEYVGSLPRDFVSIHCGANLNGKEDHRKRIRQFLSIVLANGFSAPCVVVTPIVCLTRPVQPIRDQIREVVESFGIPNLRCVDGLSVVDQLSALNSDGLHLNDWGEISYYRSIVRKFREWSI</sequence>
<gene>
    <name evidence="2" type="ORF">H5P30_15510</name>
</gene>
<dbReference type="GO" id="GO:0016788">
    <property type="term" value="F:hydrolase activity, acting on ester bonds"/>
    <property type="evidence" value="ECO:0007669"/>
    <property type="project" value="UniProtKB-ARBA"/>
</dbReference>
<feature type="domain" description="SGNH hydrolase-type esterase" evidence="1">
    <location>
        <begin position="147"/>
        <end position="250"/>
    </location>
</feature>
<organism evidence="2 3">
    <name type="scientific">Puniceicoccus vermicola</name>
    <dbReference type="NCBI Taxonomy" id="388746"/>
    <lineage>
        <taxon>Bacteria</taxon>
        <taxon>Pseudomonadati</taxon>
        <taxon>Verrucomicrobiota</taxon>
        <taxon>Opitutia</taxon>
        <taxon>Puniceicoccales</taxon>
        <taxon>Puniceicoccaceae</taxon>
        <taxon>Puniceicoccus</taxon>
    </lineage>
</organism>
<dbReference type="AlphaFoldDB" id="A0A7X1B0F8"/>
<accession>A0A7X1B0F8</accession>
<dbReference type="InterPro" id="IPR036514">
    <property type="entry name" value="SGNH_hydro_sf"/>
</dbReference>
<evidence type="ECO:0000313" key="2">
    <source>
        <dbReference type="EMBL" id="MBC2603189.1"/>
    </source>
</evidence>
<dbReference type="EMBL" id="JACHVA010000123">
    <property type="protein sequence ID" value="MBC2603189.1"/>
    <property type="molecule type" value="Genomic_DNA"/>
</dbReference>